<dbReference type="Gene3D" id="3.40.50.12370">
    <property type="match status" value="1"/>
</dbReference>
<evidence type="ECO:0000313" key="3">
    <source>
        <dbReference type="EMBL" id="PTL36568.1"/>
    </source>
</evidence>
<comment type="caution">
    <text evidence="3">The sequence shown here is derived from an EMBL/GenBank/DDBJ whole genome shotgun (WGS) entry which is preliminary data.</text>
</comment>
<reference evidence="4" key="2">
    <citation type="journal article" date="2018" name="Environ. Microbiol.">
        <title>Bloom of a denitrifying methanotroph, 'Candidatus Methylomirabilis limnetica', in a deep stratified lake.</title>
        <authorList>
            <person name="Graf J.S."/>
            <person name="Mayr M.J."/>
            <person name="Marchant H.K."/>
            <person name="Tienken D."/>
            <person name="Hach P.F."/>
            <person name="Brand A."/>
            <person name="Schubert C.J."/>
            <person name="Kuypers M.M."/>
            <person name="Milucka J."/>
        </authorList>
    </citation>
    <scope>NUCLEOTIDE SEQUENCE [LARGE SCALE GENOMIC DNA]</scope>
    <source>
        <strain evidence="4">Zug</strain>
    </source>
</reference>
<comment type="similarity">
    <text evidence="1">Belongs to the universal stress protein A family.</text>
</comment>
<accession>A0A2T4TZR6</accession>
<dbReference type="InterPro" id="IPR006015">
    <property type="entry name" value="Universal_stress_UspA"/>
</dbReference>
<keyword evidence="4" id="KW-1185">Reference proteome</keyword>
<dbReference type="SUPFAM" id="SSF52402">
    <property type="entry name" value="Adenine nucleotide alpha hydrolases-like"/>
    <property type="match status" value="2"/>
</dbReference>
<gene>
    <name evidence="3" type="ORF">CLG94_04265</name>
</gene>
<feature type="domain" description="UspA" evidence="2">
    <location>
        <begin position="158"/>
        <end position="266"/>
    </location>
</feature>
<evidence type="ECO:0000259" key="2">
    <source>
        <dbReference type="Pfam" id="PF00582"/>
    </source>
</evidence>
<dbReference type="AlphaFoldDB" id="A0A2T4TZR6"/>
<sequence length="270" mass="29929">MQKILMMVDGSFAAEAGARYALALAKACGAEIELLFVAEDQSGEAMRRAEESLLHLFRQAHALGLKVRSVTEIGDPVRVMREYVAREEITLAMASVTRPEVVRRLLREIPCAILLVRVVHPGRMASPHEILVPVYSGEFEGGGLDAAADLLANLGGYWQARIVLFQLRQPLTRLFDRQRFGGETPEQAERKLHPFIVALSRRGLAPGTRVSWGRRHGPGITAEAAARRHDLIFLGTKGPQSFLRWLRAGTVDYLVRKSPCDLMLFRPAAA</sequence>
<dbReference type="Proteomes" id="UP000241436">
    <property type="component" value="Unassembled WGS sequence"/>
</dbReference>
<name>A0A2T4TZR6_9BACT</name>
<evidence type="ECO:0000313" key="4">
    <source>
        <dbReference type="Proteomes" id="UP000241436"/>
    </source>
</evidence>
<proteinExistence type="inferred from homology"/>
<evidence type="ECO:0000256" key="1">
    <source>
        <dbReference type="ARBA" id="ARBA00008791"/>
    </source>
</evidence>
<reference evidence="3 4" key="1">
    <citation type="submission" date="2017-09" db="EMBL/GenBank/DDBJ databases">
        <title>Bloom of a denitrifying methanotroph, Candidatus Methylomirabilis limnetica, in a deep stratified lake.</title>
        <authorList>
            <person name="Graf J.S."/>
            <person name="Marchant H.K."/>
            <person name="Tienken D."/>
            <person name="Hach P.F."/>
            <person name="Brand A."/>
            <person name="Schubert C.J."/>
            <person name="Kuypers M.M."/>
            <person name="Milucka J."/>
        </authorList>
    </citation>
    <scope>NUCLEOTIDE SEQUENCE [LARGE SCALE GENOMIC DNA]</scope>
    <source>
        <strain evidence="3 4">Zug</strain>
    </source>
</reference>
<dbReference type="InterPro" id="IPR006016">
    <property type="entry name" value="UspA"/>
</dbReference>
<feature type="domain" description="UspA" evidence="2">
    <location>
        <begin position="1"/>
        <end position="91"/>
    </location>
</feature>
<organism evidence="3 4">
    <name type="scientific">Candidatus Methylomirabilis limnetica</name>
    <dbReference type="NCBI Taxonomy" id="2033718"/>
    <lineage>
        <taxon>Bacteria</taxon>
        <taxon>Candidatus Methylomirabilota</taxon>
        <taxon>Candidatus Methylomirabilia</taxon>
        <taxon>Candidatus Methylomirabilales</taxon>
        <taxon>Candidatus Methylomirabilaceae</taxon>
        <taxon>Candidatus Methylomirabilis</taxon>
    </lineage>
</organism>
<dbReference type="PRINTS" id="PR01438">
    <property type="entry name" value="UNVRSLSTRESS"/>
</dbReference>
<dbReference type="CDD" id="cd00293">
    <property type="entry name" value="USP-like"/>
    <property type="match status" value="2"/>
</dbReference>
<dbReference type="Pfam" id="PF00582">
    <property type="entry name" value="Usp"/>
    <property type="match status" value="2"/>
</dbReference>
<protein>
    <recommendedName>
        <fullName evidence="2">UspA domain-containing protein</fullName>
    </recommendedName>
</protein>
<dbReference type="RefSeq" id="WP_107561636.1">
    <property type="nucleotide sequence ID" value="NZ_NVQC01000015.1"/>
</dbReference>
<dbReference type="EMBL" id="NVQC01000015">
    <property type="protein sequence ID" value="PTL36568.1"/>
    <property type="molecule type" value="Genomic_DNA"/>
</dbReference>